<dbReference type="RefSeq" id="WP_135849619.1">
    <property type="nucleotide sequence ID" value="NZ_RHPJ01000002.1"/>
</dbReference>
<dbReference type="Gene3D" id="1.10.1740.10">
    <property type="match status" value="1"/>
</dbReference>
<feature type="domain" description="RNA polymerase sigma factor 70 region 4 type 2" evidence="7">
    <location>
        <begin position="158"/>
        <end position="207"/>
    </location>
</feature>
<dbReference type="Pfam" id="PF04542">
    <property type="entry name" value="Sigma70_r2"/>
    <property type="match status" value="1"/>
</dbReference>
<dbReference type="Gene3D" id="1.10.10.10">
    <property type="entry name" value="Winged helix-like DNA-binding domain superfamily/Winged helix DNA-binding domain"/>
    <property type="match status" value="1"/>
</dbReference>
<keyword evidence="5" id="KW-0804">Transcription</keyword>
<dbReference type="InterPro" id="IPR013324">
    <property type="entry name" value="RNA_pol_sigma_r3/r4-like"/>
</dbReference>
<sequence length="215" mass="23997">MSESGTDTDAGDDAGHVGNARRQVADLPEAMIVGRAQDGDLAAFEELNRRYQGPLYRLAVRLLADRGEAEDALQDTMVAVWRKLPSLTELPAFHGWIYQIMTRRCMSVLRTRARRSTDPVDADDMAELTGDRSVLGNGSGYSDPAAATEYAEQLRGLNEELANLPDEQRACWVLREFHELSYPEIAYAMNLPVSTVRGRIARARQNLARGMEAWR</sequence>
<dbReference type="Pfam" id="PF08281">
    <property type="entry name" value="Sigma70_r4_2"/>
    <property type="match status" value="1"/>
</dbReference>
<reference evidence="8 9" key="1">
    <citation type="submission" date="2018-11" db="EMBL/GenBank/DDBJ databases">
        <title>Complete genome sequencing of the Actinobacteria Serinibacter sp. K3-2.</title>
        <authorList>
            <person name="Rakitin A.L."/>
            <person name="Beletsky A.V."/>
            <person name="Mardanov A.V."/>
            <person name="Ravin N.V."/>
            <person name="Gromova A.S."/>
            <person name="Filippova S.N."/>
            <person name="Gal'Chenko V.F."/>
        </authorList>
    </citation>
    <scope>NUCLEOTIDE SEQUENCE [LARGE SCALE GENOMIC DNA]</scope>
    <source>
        <strain evidence="8 9">K3-2</strain>
    </source>
</reference>
<evidence type="ECO:0000259" key="6">
    <source>
        <dbReference type="Pfam" id="PF04542"/>
    </source>
</evidence>
<keyword evidence="4" id="KW-0238">DNA-binding</keyword>
<dbReference type="InterPro" id="IPR007627">
    <property type="entry name" value="RNA_pol_sigma70_r2"/>
</dbReference>
<keyword evidence="2" id="KW-0805">Transcription regulation</keyword>
<dbReference type="CDD" id="cd06171">
    <property type="entry name" value="Sigma70_r4"/>
    <property type="match status" value="1"/>
</dbReference>
<dbReference type="SUPFAM" id="SSF88659">
    <property type="entry name" value="Sigma3 and sigma4 domains of RNA polymerase sigma factors"/>
    <property type="match status" value="1"/>
</dbReference>
<dbReference type="InterPro" id="IPR014284">
    <property type="entry name" value="RNA_pol_sigma-70_dom"/>
</dbReference>
<keyword evidence="3" id="KW-0731">Sigma factor</keyword>
<comment type="caution">
    <text evidence="8">The sequence shown here is derived from an EMBL/GenBank/DDBJ whole genome shotgun (WGS) entry which is preliminary data.</text>
</comment>
<proteinExistence type="inferred from homology"/>
<comment type="similarity">
    <text evidence="1">Belongs to the sigma-70 factor family. ECF subfamily.</text>
</comment>
<evidence type="ECO:0000259" key="7">
    <source>
        <dbReference type="Pfam" id="PF08281"/>
    </source>
</evidence>
<gene>
    <name evidence="8" type="ORF">SERN_1655</name>
</gene>
<protein>
    <submittedName>
        <fullName evidence="8">RNA polymerase sigma factor RpoE</fullName>
    </submittedName>
</protein>
<dbReference type="PANTHER" id="PTHR43133:SF8">
    <property type="entry name" value="RNA POLYMERASE SIGMA FACTOR HI_1459-RELATED"/>
    <property type="match status" value="1"/>
</dbReference>
<accession>A0A4Z1E809</accession>
<dbReference type="PANTHER" id="PTHR43133">
    <property type="entry name" value="RNA POLYMERASE ECF-TYPE SIGMA FACTO"/>
    <property type="match status" value="1"/>
</dbReference>
<keyword evidence="9" id="KW-1185">Reference proteome</keyword>
<dbReference type="InterPro" id="IPR039425">
    <property type="entry name" value="RNA_pol_sigma-70-like"/>
</dbReference>
<dbReference type="Proteomes" id="UP000297318">
    <property type="component" value="Unassembled WGS sequence"/>
</dbReference>
<evidence type="ECO:0000313" key="9">
    <source>
        <dbReference type="Proteomes" id="UP000297318"/>
    </source>
</evidence>
<dbReference type="AlphaFoldDB" id="A0A4Z1E809"/>
<evidence type="ECO:0000256" key="2">
    <source>
        <dbReference type="ARBA" id="ARBA00023015"/>
    </source>
</evidence>
<dbReference type="GO" id="GO:0003677">
    <property type="term" value="F:DNA binding"/>
    <property type="evidence" value="ECO:0007669"/>
    <property type="project" value="UniProtKB-KW"/>
</dbReference>
<dbReference type="SUPFAM" id="SSF88946">
    <property type="entry name" value="Sigma2 domain of RNA polymerase sigma factors"/>
    <property type="match status" value="1"/>
</dbReference>
<dbReference type="EMBL" id="RHPJ01000002">
    <property type="protein sequence ID" value="TGO05651.1"/>
    <property type="molecule type" value="Genomic_DNA"/>
</dbReference>
<evidence type="ECO:0000313" key="8">
    <source>
        <dbReference type="EMBL" id="TGO05651.1"/>
    </source>
</evidence>
<dbReference type="InterPro" id="IPR013249">
    <property type="entry name" value="RNA_pol_sigma70_r4_t2"/>
</dbReference>
<evidence type="ECO:0000256" key="1">
    <source>
        <dbReference type="ARBA" id="ARBA00010641"/>
    </source>
</evidence>
<feature type="domain" description="RNA polymerase sigma-70 region 2" evidence="6">
    <location>
        <begin position="49"/>
        <end position="115"/>
    </location>
</feature>
<evidence type="ECO:0000256" key="5">
    <source>
        <dbReference type="ARBA" id="ARBA00023163"/>
    </source>
</evidence>
<dbReference type="GO" id="GO:0006352">
    <property type="term" value="P:DNA-templated transcription initiation"/>
    <property type="evidence" value="ECO:0007669"/>
    <property type="project" value="InterPro"/>
</dbReference>
<dbReference type="InterPro" id="IPR013325">
    <property type="entry name" value="RNA_pol_sigma_r2"/>
</dbReference>
<dbReference type="OrthoDB" id="7376212at2"/>
<evidence type="ECO:0000256" key="3">
    <source>
        <dbReference type="ARBA" id="ARBA00023082"/>
    </source>
</evidence>
<dbReference type="NCBIfam" id="TIGR02937">
    <property type="entry name" value="sigma70-ECF"/>
    <property type="match status" value="1"/>
</dbReference>
<name>A0A4Z1E809_9MICO</name>
<evidence type="ECO:0000256" key="4">
    <source>
        <dbReference type="ARBA" id="ARBA00023125"/>
    </source>
</evidence>
<dbReference type="GO" id="GO:0016987">
    <property type="term" value="F:sigma factor activity"/>
    <property type="evidence" value="ECO:0007669"/>
    <property type="project" value="UniProtKB-KW"/>
</dbReference>
<organism evidence="8 9">
    <name type="scientific">Serinibacter arcticus</name>
    <dbReference type="NCBI Taxonomy" id="1655435"/>
    <lineage>
        <taxon>Bacteria</taxon>
        <taxon>Bacillati</taxon>
        <taxon>Actinomycetota</taxon>
        <taxon>Actinomycetes</taxon>
        <taxon>Micrococcales</taxon>
        <taxon>Beutenbergiaceae</taxon>
        <taxon>Serinibacter</taxon>
    </lineage>
</organism>
<dbReference type="InterPro" id="IPR036388">
    <property type="entry name" value="WH-like_DNA-bd_sf"/>
</dbReference>